<evidence type="ECO:0000313" key="2">
    <source>
        <dbReference type="EMBL" id="AEG14397.1"/>
    </source>
</evidence>
<feature type="transmembrane region" description="Helical" evidence="1">
    <location>
        <begin position="77"/>
        <end position="102"/>
    </location>
</feature>
<protein>
    <submittedName>
        <fullName evidence="2">Uncharacterized protein</fullName>
    </submittedName>
</protein>
<proteinExistence type="predicted"/>
<dbReference type="RefSeq" id="WP_013821912.1">
    <property type="nucleotide sequence ID" value="NC_015573.1"/>
</dbReference>
<evidence type="ECO:0000256" key="1">
    <source>
        <dbReference type="SAM" id="Phobius"/>
    </source>
</evidence>
<reference evidence="3" key="1">
    <citation type="submission" date="2011-05" db="EMBL/GenBank/DDBJ databases">
        <title>Complete sequence of Desulfotomaculum kuznetsovii DSM 6115.</title>
        <authorList>
            <person name="Lucas S."/>
            <person name="Han J."/>
            <person name="Lapidus A."/>
            <person name="Cheng J.-F."/>
            <person name="Goodwin L."/>
            <person name="Pitluck S."/>
            <person name="Peters L."/>
            <person name="Mikhailova N."/>
            <person name="Lu M."/>
            <person name="Saunders E."/>
            <person name="Han C."/>
            <person name="Tapia R."/>
            <person name="Land M."/>
            <person name="Hauser L."/>
            <person name="Kyrpides N."/>
            <person name="Ivanova N."/>
            <person name="Pagani I."/>
            <person name="Nazina T."/>
            <person name="Ivanova A."/>
            <person name="Parshina S."/>
            <person name="Kuever J."/>
            <person name="Muyzer G."/>
            <person name="Plugge C."/>
            <person name="Stams A."/>
            <person name="Woyke T."/>
        </authorList>
    </citation>
    <scope>NUCLEOTIDE SEQUENCE [LARGE SCALE GENOMIC DNA]</scope>
    <source>
        <strain evidence="3">DSM 6115 / VKM B-1805 / 17</strain>
    </source>
</reference>
<evidence type="ECO:0000313" key="3">
    <source>
        <dbReference type="Proteomes" id="UP000009229"/>
    </source>
</evidence>
<dbReference type="KEGG" id="dku:Desku_0791"/>
<dbReference type="AlphaFoldDB" id="A0AAU8PLR2"/>
<accession>A0AAU8PLR2</accession>
<organism evidence="2 3">
    <name type="scientific">Desulfofundulus kuznetsovii (strain DSM 6115 / VKM B-1805 / 17)</name>
    <name type="common">Desulfotomaculum kuznetsovii</name>
    <dbReference type="NCBI Taxonomy" id="760568"/>
    <lineage>
        <taxon>Bacteria</taxon>
        <taxon>Bacillati</taxon>
        <taxon>Bacillota</taxon>
        <taxon>Clostridia</taxon>
        <taxon>Eubacteriales</taxon>
        <taxon>Peptococcaceae</taxon>
        <taxon>Desulfofundulus</taxon>
    </lineage>
</organism>
<feature type="transmembrane region" description="Helical" evidence="1">
    <location>
        <begin position="14"/>
        <end position="35"/>
    </location>
</feature>
<sequence length="124" mass="13935">MAYLLYQPPDFFDVIAFAAVLLDNALLFFATYRLFTGKFFTRAVKGSVLSAFAAAVFMISCVAERMLTHAVIPLSRIITVIVVLAFGLAVGFAVLFVLNFLFIRLVDNVMKWLAKGENYRSYFL</sequence>
<gene>
    <name evidence="2" type="ordered locus">Desku_0791</name>
</gene>
<name>A0AAU8PLR2_DESK7</name>
<keyword evidence="1" id="KW-0472">Membrane</keyword>
<keyword evidence="3" id="KW-1185">Reference proteome</keyword>
<dbReference type="EMBL" id="CP002770">
    <property type="protein sequence ID" value="AEG14397.1"/>
    <property type="molecule type" value="Genomic_DNA"/>
</dbReference>
<dbReference type="Proteomes" id="UP000009229">
    <property type="component" value="Chromosome"/>
</dbReference>
<keyword evidence="1" id="KW-0812">Transmembrane</keyword>
<keyword evidence="1" id="KW-1133">Transmembrane helix</keyword>
<feature type="transmembrane region" description="Helical" evidence="1">
    <location>
        <begin position="47"/>
        <end position="65"/>
    </location>
</feature>